<dbReference type="AlphaFoldDB" id="A0AB34J9Z3"/>
<keyword evidence="2" id="KW-1185">Reference proteome</keyword>
<accession>A0AB34J9Z3</accession>
<protein>
    <submittedName>
        <fullName evidence="1">Uncharacterized protein</fullName>
    </submittedName>
</protein>
<proteinExistence type="predicted"/>
<sequence length="66" mass="7104">MDTRALARRVAGLAAELRSDIKDSLRWFSNPSNTKHPTHPLSVANLDTPPCTPVSNITASSSDAFP</sequence>
<dbReference type="Proteomes" id="UP001515480">
    <property type="component" value="Unassembled WGS sequence"/>
</dbReference>
<reference evidence="1 2" key="1">
    <citation type="journal article" date="2024" name="Science">
        <title>Giant polyketide synthase enzymes in the biosynthesis of giant marine polyether toxins.</title>
        <authorList>
            <person name="Fallon T.R."/>
            <person name="Shende V.V."/>
            <person name="Wierzbicki I.H."/>
            <person name="Pendleton A.L."/>
            <person name="Watervoot N.F."/>
            <person name="Auber R.P."/>
            <person name="Gonzalez D.J."/>
            <person name="Wisecaver J.H."/>
            <person name="Moore B.S."/>
        </authorList>
    </citation>
    <scope>NUCLEOTIDE SEQUENCE [LARGE SCALE GENOMIC DNA]</scope>
    <source>
        <strain evidence="1 2">12B1</strain>
    </source>
</reference>
<dbReference type="EMBL" id="JBGBPQ010000010">
    <property type="protein sequence ID" value="KAL1518639.1"/>
    <property type="molecule type" value="Genomic_DNA"/>
</dbReference>
<name>A0AB34J9Z3_PRYPA</name>
<gene>
    <name evidence="1" type="ORF">AB1Y20_002927</name>
</gene>
<evidence type="ECO:0000313" key="1">
    <source>
        <dbReference type="EMBL" id="KAL1518639.1"/>
    </source>
</evidence>
<organism evidence="1 2">
    <name type="scientific">Prymnesium parvum</name>
    <name type="common">Toxic golden alga</name>
    <dbReference type="NCBI Taxonomy" id="97485"/>
    <lineage>
        <taxon>Eukaryota</taxon>
        <taxon>Haptista</taxon>
        <taxon>Haptophyta</taxon>
        <taxon>Prymnesiophyceae</taxon>
        <taxon>Prymnesiales</taxon>
        <taxon>Prymnesiaceae</taxon>
        <taxon>Prymnesium</taxon>
    </lineage>
</organism>
<comment type="caution">
    <text evidence="1">The sequence shown here is derived from an EMBL/GenBank/DDBJ whole genome shotgun (WGS) entry which is preliminary data.</text>
</comment>
<evidence type="ECO:0000313" key="2">
    <source>
        <dbReference type="Proteomes" id="UP001515480"/>
    </source>
</evidence>